<keyword evidence="2" id="KW-1185">Reference proteome</keyword>
<reference evidence="1" key="1">
    <citation type="submission" date="2022-03" db="EMBL/GenBank/DDBJ databases">
        <authorList>
            <person name="Lindestad O."/>
        </authorList>
    </citation>
    <scope>NUCLEOTIDE SEQUENCE</scope>
</reference>
<feature type="non-terminal residue" evidence="1">
    <location>
        <position position="178"/>
    </location>
</feature>
<protein>
    <submittedName>
        <fullName evidence="1">Jg23697 protein</fullName>
    </submittedName>
</protein>
<dbReference type="AlphaFoldDB" id="A0A8S4QT45"/>
<dbReference type="EMBL" id="CAKXAJ010014428">
    <property type="protein sequence ID" value="CAH2216206.1"/>
    <property type="molecule type" value="Genomic_DNA"/>
</dbReference>
<organism evidence="1 2">
    <name type="scientific">Pararge aegeria aegeria</name>
    <dbReference type="NCBI Taxonomy" id="348720"/>
    <lineage>
        <taxon>Eukaryota</taxon>
        <taxon>Metazoa</taxon>
        <taxon>Ecdysozoa</taxon>
        <taxon>Arthropoda</taxon>
        <taxon>Hexapoda</taxon>
        <taxon>Insecta</taxon>
        <taxon>Pterygota</taxon>
        <taxon>Neoptera</taxon>
        <taxon>Endopterygota</taxon>
        <taxon>Lepidoptera</taxon>
        <taxon>Glossata</taxon>
        <taxon>Ditrysia</taxon>
        <taxon>Papilionoidea</taxon>
        <taxon>Nymphalidae</taxon>
        <taxon>Satyrinae</taxon>
        <taxon>Satyrini</taxon>
        <taxon>Parargina</taxon>
        <taxon>Pararge</taxon>
    </lineage>
</organism>
<gene>
    <name evidence="1" type="primary">jg23697</name>
    <name evidence="1" type="ORF">PAEG_LOCUS4264</name>
</gene>
<comment type="caution">
    <text evidence="1">The sequence shown here is derived from an EMBL/GenBank/DDBJ whole genome shotgun (WGS) entry which is preliminary data.</text>
</comment>
<sequence length="178" mass="20293">LSTISSDDLLLPLTYQLYQHYSAIGLARSDGKRPDGMTLIPWSLERTLVWDSLTDAYDSKGEEGDYRKSPVPEDDILGAGVHQRPSVTESENMLPRHLSPEVAAALQSVRFIAQHIKDADKDNELIMMGKVEGKRRVGRRKKSWLRTIREWTNIVSVETLFRLVQDREKFAELTANLQ</sequence>
<evidence type="ECO:0000313" key="2">
    <source>
        <dbReference type="Proteomes" id="UP000838756"/>
    </source>
</evidence>
<dbReference type="OrthoDB" id="5975154at2759"/>
<name>A0A8S4QT45_9NEOP</name>
<dbReference type="Proteomes" id="UP000838756">
    <property type="component" value="Unassembled WGS sequence"/>
</dbReference>
<accession>A0A8S4QT45</accession>
<proteinExistence type="predicted"/>
<evidence type="ECO:0000313" key="1">
    <source>
        <dbReference type="EMBL" id="CAH2216206.1"/>
    </source>
</evidence>